<keyword evidence="8" id="KW-0256">Endoplasmic reticulum</keyword>
<dbReference type="AlphaFoldDB" id="A0A9P0I590"/>
<dbReference type="GO" id="GO:0005506">
    <property type="term" value="F:iron ion binding"/>
    <property type="evidence" value="ECO:0007669"/>
    <property type="project" value="InterPro"/>
</dbReference>
<comment type="similarity">
    <text evidence="5 15">Belongs to the cytochrome P450 family.</text>
</comment>
<dbReference type="EMBL" id="LR824554">
    <property type="protein sequence ID" value="CAH1641657.1"/>
    <property type="molecule type" value="Genomic_DNA"/>
</dbReference>
<dbReference type="Pfam" id="PF00067">
    <property type="entry name" value="p450"/>
    <property type="match status" value="1"/>
</dbReference>
<dbReference type="InterPro" id="IPR001128">
    <property type="entry name" value="Cyt_P450"/>
</dbReference>
<keyword evidence="11 14" id="KW-0408">Iron</keyword>
<evidence type="ECO:0000256" key="5">
    <source>
        <dbReference type="ARBA" id="ARBA00010617"/>
    </source>
</evidence>
<evidence type="ECO:0000313" key="17">
    <source>
        <dbReference type="Proteomes" id="UP001153321"/>
    </source>
</evidence>
<evidence type="ECO:0000256" key="7">
    <source>
        <dbReference type="ARBA" id="ARBA00022723"/>
    </source>
</evidence>
<dbReference type="InterPro" id="IPR050196">
    <property type="entry name" value="Cytochrome_P450_Monoox"/>
</dbReference>
<evidence type="ECO:0000256" key="9">
    <source>
        <dbReference type="ARBA" id="ARBA00022848"/>
    </source>
</evidence>
<evidence type="ECO:0000256" key="12">
    <source>
        <dbReference type="ARBA" id="ARBA00023033"/>
    </source>
</evidence>
<evidence type="ECO:0000256" key="2">
    <source>
        <dbReference type="ARBA" id="ARBA00003690"/>
    </source>
</evidence>
<dbReference type="Proteomes" id="UP001153321">
    <property type="component" value="Chromosome 23"/>
</dbReference>
<dbReference type="InterPro" id="IPR002401">
    <property type="entry name" value="Cyt_P450_E_grp-I"/>
</dbReference>
<accession>A0A9P0I590</accession>
<dbReference type="GO" id="GO:0016705">
    <property type="term" value="F:oxidoreductase activity, acting on paired donors, with incorporation or reduction of molecular oxygen"/>
    <property type="evidence" value="ECO:0007669"/>
    <property type="project" value="InterPro"/>
</dbReference>
<name>A0A9P0I590_SPOLI</name>
<keyword evidence="10 15" id="KW-0560">Oxidoreductase</keyword>
<keyword evidence="12 15" id="KW-0503">Monooxygenase</keyword>
<organism evidence="16 17">
    <name type="scientific">Spodoptera littoralis</name>
    <name type="common">Egyptian cotton leafworm</name>
    <dbReference type="NCBI Taxonomy" id="7109"/>
    <lineage>
        <taxon>Eukaryota</taxon>
        <taxon>Metazoa</taxon>
        <taxon>Ecdysozoa</taxon>
        <taxon>Arthropoda</taxon>
        <taxon>Hexapoda</taxon>
        <taxon>Insecta</taxon>
        <taxon>Pterygota</taxon>
        <taxon>Neoptera</taxon>
        <taxon>Endopterygota</taxon>
        <taxon>Lepidoptera</taxon>
        <taxon>Glossata</taxon>
        <taxon>Ditrysia</taxon>
        <taxon>Noctuoidea</taxon>
        <taxon>Noctuidae</taxon>
        <taxon>Amphipyrinae</taxon>
        <taxon>Spodoptera</taxon>
    </lineage>
</organism>
<keyword evidence="13" id="KW-0472">Membrane</keyword>
<dbReference type="Gene3D" id="1.10.630.10">
    <property type="entry name" value="Cytochrome P450"/>
    <property type="match status" value="1"/>
</dbReference>
<dbReference type="InterPro" id="IPR036396">
    <property type="entry name" value="Cyt_P450_sf"/>
</dbReference>
<dbReference type="PANTHER" id="PTHR24291:SF189">
    <property type="entry name" value="CYTOCHROME P450 4C3-RELATED"/>
    <property type="match status" value="1"/>
</dbReference>
<evidence type="ECO:0000256" key="10">
    <source>
        <dbReference type="ARBA" id="ARBA00023002"/>
    </source>
</evidence>
<comment type="function">
    <text evidence="2">May be involved in the metabolism of insect hormones and in the breakdown of synthetic insecticides.</text>
</comment>
<evidence type="ECO:0000256" key="15">
    <source>
        <dbReference type="RuleBase" id="RU000461"/>
    </source>
</evidence>
<evidence type="ECO:0000256" key="3">
    <source>
        <dbReference type="ARBA" id="ARBA00004174"/>
    </source>
</evidence>
<dbReference type="PANTHER" id="PTHR24291">
    <property type="entry name" value="CYTOCHROME P450 FAMILY 4"/>
    <property type="match status" value="1"/>
</dbReference>
<evidence type="ECO:0000256" key="6">
    <source>
        <dbReference type="ARBA" id="ARBA00022617"/>
    </source>
</evidence>
<evidence type="ECO:0000256" key="14">
    <source>
        <dbReference type="PIRSR" id="PIRSR602401-1"/>
    </source>
</evidence>
<protein>
    <recommendedName>
        <fullName evidence="18">Cytochrome</fullName>
    </recommendedName>
</protein>
<evidence type="ECO:0000256" key="8">
    <source>
        <dbReference type="ARBA" id="ARBA00022824"/>
    </source>
</evidence>
<keyword evidence="6 14" id="KW-0349">Heme</keyword>
<evidence type="ECO:0008006" key="18">
    <source>
        <dbReference type="Google" id="ProtNLM"/>
    </source>
</evidence>
<keyword evidence="9" id="KW-0492">Microsome</keyword>
<evidence type="ECO:0000256" key="11">
    <source>
        <dbReference type="ARBA" id="ARBA00023004"/>
    </source>
</evidence>
<evidence type="ECO:0000313" key="16">
    <source>
        <dbReference type="EMBL" id="CAH1641657.1"/>
    </source>
</evidence>
<dbReference type="PRINTS" id="PR00463">
    <property type="entry name" value="EP450I"/>
</dbReference>
<feature type="binding site" description="axial binding residue" evidence="14">
    <location>
        <position position="352"/>
    </location>
    <ligand>
        <name>heme</name>
        <dbReference type="ChEBI" id="CHEBI:30413"/>
    </ligand>
    <ligandPart>
        <name>Fe</name>
        <dbReference type="ChEBI" id="CHEBI:18248"/>
    </ligandPart>
</feature>
<dbReference type="GO" id="GO:0004497">
    <property type="term" value="F:monooxygenase activity"/>
    <property type="evidence" value="ECO:0007669"/>
    <property type="project" value="UniProtKB-KW"/>
</dbReference>
<keyword evidence="7 14" id="KW-0479">Metal-binding</keyword>
<feature type="non-terminal residue" evidence="16">
    <location>
        <position position="1"/>
    </location>
</feature>
<evidence type="ECO:0000256" key="4">
    <source>
        <dbReference type="ARBA" id="ARBA00004406"/>
    </source>
</evidence>
<evidence type="ECO:0000256" key="1">
    <source>
        <dbReference type="ARBA" id="ARBA00001971"/>
    </source>
</evidence>
<comment type="subcellular location">
    <subcellularLocation>
        <location evidence="4">Endoplasmic reticulum membrane</location>
        <topology evidence="4">Peripheral membrane protein</topology>
    </subcellularLocation>
    <subcellularLocation>
        <location evidence="3">Microsome membrane</location>
        <topology evidence="3">Peripheral membrane protein</topology>
    </subcellularLocation>
</comment>
<sequence>SIVIIFSTIPVPIWKRTRKILDLSFKQHILDDYLQLFKERAERFVETLAEDVGQGEVDLIHKITRSVLETSCRKLTTLGVNLDGKDEVNDNYARALNESFNILSDRIYKPWFMINPIFNLSNRKKRLDKLLEAVASYTKEIVHQRMKEYLQPLQEKENFSYKGMKIINAWLYNHWYYGSHLSVLDVMLGNSVTDTNFLFTDVELRRIMDTVLVGAFDTTIHQMLYVLICIGSSPQVQDKIIQEMNAVLGKDGQLEKENLSQMVYLDAVVKEVTRLYPIVPVIGRDVRTPTKLRNVTIPAGSSVVVHVWSTNRNTKYWGPDAEEFRPERWLDSTTVPNHQAAYATFGPGKRGCVGKLLTLRCKSYALMYLKATVVALLRKYKLTADHMKMKLECKVMLKPVSGHLIKIEKRNEDIQIK</sequence>
<dbReference type="SUPFAM" id="SSF48264">
    <property type="entry name" value="Cytochrome P450"/>
    <property type="match status" value="1"/>
</dbReference>
<reference evidence="16" key="1">
    <citation type="submission" date="2022-02" db="EMBL/GenBank/DDBJ databases">
        <authorList>
            <person name="King R."/>
        </authorList>
    </citation>
    <scope>NUCLEOTIDE SEQUENCE</scope>
</reference>
<keyword evidence="17" id="KW-1185">Reference proteome</keyword>
<evidence type="ECO:0000256" key="13">
    <source>
        <dbReference type="ARBA" id="ARBA00023136"/>
    </source>
</evidence>
<gene>
    <name evidence="16" type="ORF">SPLIT_LOCUS7013</name>
</gene>
<proteinExistence type="inferred from homology"/>
<dbReference type="GO" id="GO:0020037">
    <property type="term" value="F:heme binding"/>
    <property type="evidence" value="ECO:0007669"/>
    <property type="project" value="InterPro"/>
</dbReference>
<dbReference type="InterPro" id="IPR017972">
    <property type="entry name" value="Cyt_P450_CS"/>
</dbReference>
<dbReference type="GO" id="GO:0005789">
    <property type="term" value="C:endoplasmic reticulum membrane"/>
    <property type="evidence" value="ECO:0007669"/>
    <property type="project" value="UniProtKB-SubCell"/>
</dbReference>
<dbReference type="PROSITE" id="PS00086">
    <property type="entry name" value="CYTOCHROME_P450"/>
    <property type="match status" value="1"/>
</dbReference>
<comment type="cofactor">
    <cofactor evidence="1 14">
        <name>heme</name>
        <dbReference type="ChEBI" id="CHEBI:30413"/>
    </cofactor>
</comment>